<dbReference type="GO" id="GO:0005886">
    <property type="term" value="C:plasma membrane"/>
    <property type="evidence" value="ECO:0007669"/>
    <property type="project" value="UniProtKB-SubCell"/>
</dbReference>
<evidence type="ECO:0000256" key="4">
    <source>
        <dbReference type="ARBA" id="ARBA00022840"/>
    </source>
</evidence>
<dbReference type="GO" id="GO:0005524">
    <property type="term" value="F:ATP binding"/>
    <property type="evidence" value="ECO:0007669"/>
    <property type="project" value="UniProtKB-KW"/>
</dbReference>
<dbReference type="AlphaFoldDB" id="A0A938X6C0"/>
<dbReference type="FunFam" id="3.40.50.300:FF:000218">
    <property type="entry name" value="Multidrug ABC transporter ATP-binding protein"/>
    <property type="match status" value="1"/>
</dbReference>
<dbReference type="GO" id="GO:0016887">
    <property type="term" value="F:ATP hydrolysis activity"/>
    <property type="evidence" value="ECO:0007669"/>
    <property type="project" value="InterPro"/>
</dbReference>
<keyword evidence="5 7" id="KW-1133">Transmembrane helix</keyword>
<dbReference type="PANTHER" id="PTHR43394:SF1">
    <property type="entry name" value="ATP-BINDING CASSETTE SUB-FAMILY B MEMBER 10, MITOCHONDRIAL"/>
    <property type="match status" value="1"/>
</dbReference>
<evidence type="ECO:0000256" key="3">
    <source>
        <dbReference type="ARBA" id="ARBA00022741"/>
    </source>
</evidence>
<dbReference type="InterPro" id="IPR027417">
    <property type="entry name" value="P-loop_NTPase"/>
</dbReference>
<dbReference type="InterPro" id="IPR011527">
    <property type="entry name" value="ABC1_TM_dom"/>
</dbReference>
<dbReference type="PROSITE" id="PS50893">
    <property type="entry name" value="ABC_TRANSPORTER_2"/>
    <property type="match status" value="1"/>
</dbReference>
<proteinExistence type="predicted"/>
<evidence type="ECO:0000313" key="10">
    <source>
        <dbReference type="EMBL" id="MBM6920675.1"/>
    </source>
</evidence>
<dbReference type="RefSeq" id="WP_204445813.1">
    <property type="nucleotide sequence ID" value="NZ_JACJKY010000007.1"/>
</dbReference>
<dbReference type="Gene3D" id="1.20.1560.10">
    <property type="entry name" value="ABC transporter type 1, transmembrane domain"/>
    <property type="match status" value="1"/>
</dbReference>
<dbReference type="PROSITE" id="PS50929">
    <property type="entry name" value="ABC_TM1F"/>
    <property type="match status" value="1"/>
</dbReference>
<dbReference type="CDD" id="cd03251">
    <property type="entry name" value="ABCC_MsbA"/>
    <property type="match status" value="1"/>
</dbReference>
<reference evidence="10" key="1">
    <citation type="submission" date="2020-08" db="EMBL/GenBank/DDBJ databases">
        <authorList>
            <person name="Cejkova D."/>
            <person name="Kubasova T."/>
            <person name="Jahodarova E."/>
            <person name="Rychlik I."/>
        </authorList>
    </citation>
    <scope>NUCLEOTIDE SEQUENCE</scope>
    <source>
        <strain evidence="10">An559</strain>
    </source>
</reference>
<dbReference type="InterPro" id="IPR003439">
    <property type="entry name" value="ABC_transporter-like_ATP-bd"/>
</dbReference>
<dbReference type="CDD" id="cd18549">
    <property type="entry name" value="ABC_6TM_YwjA_like"/>
    <property type="match status" value="1"/>
</dbReference>
<name>A0A938X6C0_9FIRM</name>
<evidence type="ECO:0000259" key="9">
    <source>
        <dbReference type="PROSITE" id="PS50929"/>
    </source>
</evidence>
<reference evidence="10" key="2">
    <citation type="journal article" date="2021" name="Sci. Rep.">
        <title>The distribution of antibiotic resistance genes in chicken gut microbiota commensals.</title>
        <authorList>
            <person name="Juricova H."/>
            <person name="Matiasovicova J."/>
            <person name="Kubasova T."/>
            <person name="Cejkova D."/>
            <person name="Rychlik I."/>
        </authorList>
    </citation>
    <scope>NUCLEOTIDE SEQUENCE</scope>
    <source>
        <strain evidence="10">An559</strain>
    </source>
</reference>
<feature type="domain" description="ABC transmembrane type-1" evidence="9">
    <location>
        <begin position="20"/>
        <end position="299"/>
    </location>
</feature>
<keyword evidence="11" id="KW-1185">Reference proteome</keyword>
<dbReference type="SUPFAM" id="SSF52540">
    <property type="entry name" value="P-loop containing nucleoside triphosphate hydrolases"/>
    <property type="match status" value="1"/>
</dbReference>
<comment type="subcellular location">
    <subcellularLocation>
        <location evidence="1">Cell membrane</location>
        <topology evidence="1">Multi-pass membrane protein</topology>
    </subcellularLocation>
</comment>
<feature type="transmembrane region" description="Helical" evidence="7">
    <location>
        <begin position="139"/>
        <end position="172"/>
    </location>
</feature>
<gene>
    <name evidence="10" type="ORF">H6A12_05840</name>
</gene>
<evidence type="ECO:0000313" key="11">
    <source>
        <dbReference type="Proteomes" id="UP000774750"/>
    </source>
</evidence>
<feature type="transmembrane region" description="Helical" evidence="7">
    <location>
        <begin position="244"/>
        <end position="267"/>
    </location>
</feature>
<dbReference type="Gene3D" id="3.40.50.300">
    <property type="entry name" value="P-loop containing nucleotide triphosphate hydrolases"/>
    <property type="match status" value="1"/>
</dbReference>
<keyword evidence="6 7" id="KW-0472">Membrane</keyword>
<evidence type="ECO:0000256" key="5">
    <source>
        <dbReference type="ARBA" id="ARBA00022989"/>
    </source>
</evidence>
<dbReference type="InterPro" id="IPR036640">
    <property type="entry name" value="ABC1_TM_sf"/>
</dbReference>
<feature type="domain" description="ABC transporter" evidence="8">
    <location>
        <begin position="332"/>
        <end position="567"/>
    </location>
</feature>
<accession>A0A938X6C0</accession>
<dbReference type="Pfam" id="PF00005">
    <property type="entry name" value="ABC_tran"/>
    <property type="match status" value="1"/>
</dbReference>
<evidence type="ECO:0000256" key="2">
    <source>
        <dbReference type="ARBA" id="ARBA00022692"/>
    </source>
</evidence>
<dbReference type="PANTHER" id="PTHR43394">
    <property type="entry name" value="ATP-DEPENDENT PERMEASE MDL1, MITOCHONDRIAL"/>
    <property type="match status" value="1"/>
</dbReference>
<sequence>MIKRFISYYKPHLPLFCLDMFCALIAALCDLFFPTITGDMIDKYIPNRQLNLMLIWGAALLGIFILKACMNYIVQYYGHCVGVRMQAAMRKEIFSHMQTLPFSFFDTHKTGAIMSRIVNDLMEISELAHHGPENLFISAIMFIGSFCILITINPILTVCIFALIPILLLFAIKMRKRMGRAFKQTRVEIAEVNADLENSIAGIRVAKAFTNASHEERKFSKSNRAFLKAREFAYRTMGEFHSGMGLLTDILNLVVLVGGGLCCFYGMITTGEFFKYMLYINLFLTPIRRIIDFIEQLQNGMSGFERYCEIMDTKSETESPDALDAAHLDGNITFDDVTFTYEEDGAAVLSHVSLSVPAGKTVAFVGPSGSGKTTLCHLIPRFYEIDDGAITIDGMDIRSLTRDSLRRNIGIVQQDVFLFTGTIRDNIAYGNLDASEEEIIHAAKLANIHDFVSTLPDGYDTFIGERGVKLSGGQKQRLSIARLFLKNPPILILDEATSALDNATEQMIQSALDTLSQNKTTLVVAHRLSTIKNADLIVVLTSNGIEETGTHEELLQNHGLYAQLYESQFKNLS</sequence>
<evidence type="ECO:0000259" key="8">
    <source>
        <dbReference type="PROSITE" id="PS50893"/>
    </source>
</evidence>
<evidence type="ECO:0000256" key="7">
    <source>
        <dbReference type="SAM" id="Phobius"/>
    </source>
</evidence>
<keyword evidence="2 7" id="KW-0812">Transmembrane</keyword>
<dbReference type="PROSITE" id="PS00211">
    <property type="entry name" value="ABC_TRANSPORTER_1"/>
    <property type="match status" value="1"/>
</dbReference>
<dbReference type="EMBL" id="JACJKY010000007">
    <property type="protein sequence ID" value="MBM6920675.1"/>
    <property type="molecule type" value="Genomic_DNA"/>
</dbReference>
<dbReference type="Proteomes" id="UP000774750">
    <property type="component" value="Unassembled WGS sequence"/>
</dbReference>
<evidence type="ECO:0000256" key="1">
    <source>
        <dbReference type="ARBA" id="ARBA00004651"/>
    </source>
</evidence>
<organism evidence="10 11">
    <name type="scientific">Merdimmobilis hominis</name>
    <dbReference type="NCBI Taxonomy" id="2897707"/>
    <lineage>
        <taxon>Bacteria</taxon>
        <taxon>Bacillati</taxon>
        <taxon>Bacillota</taxon>
        <taxon>Clostridia</taxon>
        <taxon>Eubacteriales</taxon>
        <taxon>Oscillospiraceae</taxon>
        <taxon>Merdimmobilis</taxon>
    </lineage>
</organism>
<dbReference type="InterPro" id="IPR003593">
    <property type="entry name" value="AAA+_ATPase"/>
</dbReference>
<dbReference type="InterPro" id="IPR039421">
    <property type="entry name" value="Type_1_exporter"/>
</dbReference>
<evidence type="ECO:0000256" key="6">
    <source>
        <dbReference type="ARBA" id="ARBA00023136"/>
    </source>
</evidence>
<dbReference type="SUPFAM" id="SSF90123">
    <property type="entry name" value="ABC transporter transmembrane region"/>
    <property type="match status" value="1"/>
</dbReference>
<keyword evidence="3" id="KW-0547">Nucleotide-binding</keyword>
<dbReference type="InterPro" id="IPR017871">
    <property type="entry name" value="ABC_transporter-like_CS"/>
</dbReference>
<dbReference type="SMART" id="SM00382">
    <property type="entry name" value="AAA"/>
    <property type="match status" value="1"/>
</dbReference>
<dbReference type="GO" id="GO:0015421">
    <property type="term" value="F:ABC-type oligopeptide transporter activity"/>
    <property type="evidence" value="ECO:0007669"/>
    <property type="project" value="TreeGrafter"/>
</dbReference>
<feature type="transmembrane region" description="Helical" evidence="7">
    <location>
        <begin position="54"/>
        <end position="74"/>
    </location>
</feature>
<dbReference type="Pfam" id="PF00664">
    <property type="entry name" value="ABC_membrane"/>
    <property type="match status" value="1"/>
</dbReference>
<keyword evidence="4 10" id="KW-0067">ATP-binding</keyword>
<comment type="caution">
    <text evidence="10">The sequence shown here is derived from an EMBL/GenBank/DDBJ whole genome shotgun (WGS) entry which is preliminary data.</text>
</comment>
<protein>
    <submittedName>
        <fullName evidence="10">ABC transporter ATP-binding protein</fullName>
    </submittedName>
</protein>